<feature type="region of interest" description="Disordered" evidence="1">
    <location>
        <begin position="113"/>
        <end position="134"/>
    </location>
</feature>
<evidence type="ECO:0000256" key="1">
    <source>
        <dbReference type="SAM" id="MobiDB-lite"/>
    </source>
</evidence>
<accession>A0A0L0N618</accession>
<gene>
    <name evidence="2" type="ORF">TOPH_05914</name>
</gene>
<feature type="compositionally biased region" description="Basic and acidic residues" evidence="1">
    <location>
        <begin position="202"/>
        <end position="211"/>
    </location>
</feature>
<feature type="compositionally biased region" description="Basic and acidic residues" evidence="1">
    <location>
        <begin position="263"/>
        <end position="273"/>
    </location>
</feature>
<reference evidence="2 3" key="1">
    <citation type="journal article" date="2015" name="BMC Genomics">
        <title>The genome of the truffle-parasite Tolypocladium ophioglossoides and the evolution of antifungal peptaibiotics.</title>
        <authorList>
            <person name="Quandt C.A."/>
            <person name="Bushley K.E."/>
            <person name="Spatafora J.W."/>
        </authorList>
    </citation>
    <scope>NUCLEOTIDE SEQUENCE [LARGE SCALE GENOMIC DNA]</scope>
    <source>
        <strain evidence="2 3">CBS 100239</strain>
    </source>
</reference>
<proteinExistence type="predicted"/>
<feature type="region of interest" description="Disordered" evidence="1">
    <location>
        <begin position="389"/>
        <end position="411"/>
    </location>
</feature>
<feature type="region of interest" description="Disordered" evidence="1">
    <location>
        <begin position="670"/>
        <end position="693"/>
    </location>
</feature>
<dbReference type="OrthoDB" id="5426982at2759"/>
<name>A0A0L0N618_TOLOC</name>
<dbReference type="STRING" id="1163406.A0A0L0N618"/>
<evidence type="ECO:0000313" key="3">
    <source>
        <dbReference type="Proteomes" id="UP000036947"/>
    </source>
</evidence>
<feature type="region of interest" description="Disordered" evidence="1">
    <location>
        <begin position="166"/>
        <end position="281"/>
    </location>
</feature>
<sequence length="693" mass="77176">MGRGVRAANQGPCFHRECAEGDGAESQQQNPTKLTQRPGTLGIFTLLPSARAPGFDSPTQLAKVPLHPVTYTDINMDTTRDGQENPRLPSSSALEELFDKFFDWPAFSGAPHPPLDKSSHYPSPQPPDNLSSLITGYTPSIIGGSHISIEDLGTEFLRMKAHNGEAVTGSDYSGQTPPELVQGGSTSPSDHSGSLLSEESEENQRRPDVSLREAQAQDDEWTYPQTESSKAAPRGYPPRIHVHGDKHGSQATSQSAGQKRRRSGNDAEKRQRQLADPVQTADVRKSGACLPCRVTKTRNTLISSVLVKPPAVLGRSSLGDQVPQSPPVPNACRDCGADTLIQDVWSKNAKAEERLCSCARQYIGKPREISIFLTKDTNSPSLRATVQAYTSNDDSEETGNPKKADFPRDHVPSHETLQSWVEGQIRREHKADFPQALQSFLLAYSEGGRNLPKHDLVENVHKMSCFFRIWRMSSFWCRDPANHIVKLPLSVQARLRNIAREALKLFEYKVLKCLDDCLGQHAQPQPQEKMAIWASLWQLILMYRDLLTAFKAQITRITRDGKESDHDVESYTLPCKLLADAHFPLLAIFYHYQFRTKKSLELSLDWVETGPYLRQAPKKKAEIRLIGQQLLDARKENYQNLQSSKNDSDCLLCVLVVNHELKKLNARKRAIKGGSKSKGSKDNAADDCDDDGE</sequence>
<feature type="compositionally biased region" description="Basic and acidic residues" evidence="1">
    <location>
        <begin position="399"/>
        <end position="411"/>
    </location>
</feature>
<organism evidence="2 3">
    <name type="scientific">Tolypocladium ophioglossoides (strain CBS 100239)</name>
    <name type="common">Snaketongue truffleclub</name>
    <name type="synonym">Elaphocordyceps ophioglossoides</name>
    <dbReference type="NCBI Taxonomy" id="1163406"/>
    <lineage>
        <taxon>Eukaryota</taxon>
        <taxon>Fungi</taxon>
        <taxon>Dikarya</taxon>
        <taxon>Ascomycota</taxon>
        <taxon>Pezizomycotina</taxon>
        <taxon>Sordariomycetes</taxon>
        <taxon>Hypocreomycetidae</taxon>
        <taxon>Hypocreales</taxon>
        <taxon>Ophiocordycipitaceae</taxon>
        <taxon>Tolypocladium</taxon>
    </lineage>
</organism>
<evidence type="ECO:0000313" key="2">
    <source>
        <dbReference type="EMBL" id="KND89543.1"/>
    </source>
</evidence>
<dbReference type="Proteomes" id="UP000036947">
    <property type="component" value="Unassembled WGS sequence"/>
</dbReference>
<comment type="caution">
    <text evidence="2">The sequence shown here is derived from an EMBL/GenBank/DDBJ whole genome shotgun (WGS) entry which is preliminary data.</text>
</comment>
<keyword evidence="3" id="KW-1185">Reference proteome</keyword>
<protein>
    <submittedName>
        <fullName evidence="2">Uncharacterized protein</fullName>
    </submittedName>
</protein>
<dbReference type="AlphaFoldDB" id="A0A0L0N618"/>
<dbReference type="EMBL" id="LFRF01000018">
    <property type="protein sequence ID" value="KND89543.1"/>
    <property type="molecule type" value="Genomic_DNA"/>
</dbReference>